<evidence type="ECO:0000313" key="9">
    <source>
        <dbReference type="EMBL" id="AFZ09600.1"/>
    </source>
</evidence>
<evidence type="ECO:0000313" key="6">
    <source>
        <dbReference type="EMBL" id="AFZ07517.1"/>
    </source>
</evidence>
<keyword evidence="14" id="KW-1185">Reference proteome</keyword>
<dbReference type="EMBL" id="CP003614">
    <property type="protein sequence ID" value="AFZ06548.1"/>
    <property type="molecule type" value="Genomic_DNA"/>
</dbReference>
<sequence>MKVLLDIENLGFARKQLIFNLPQQVDAIVTQQVAGIFDYYLGRETRTEHPNCVCAS</sequence>
<dbReference type="KEGG" id="oni:Osc7112_3776"/>
<evidence type="ECO:0000313" key="5">
    <source>
        <dbReference type="EMBL" id="AFZ06723.1"/>
    </source>
</evidence>
<dbReference type="EMBL" id="CP003614">
    <property type="protein sequence ID" value="AFZ06723.1"/>
    <property type="molecule type" value="Genomic_DNA"/>
</dbReference>
<dbReference type="EMBL" id="CP003616">
    <property type="protein sequence ID" value="AFZ10688.1"/>
    <property type="molecule type" value="Genomic_DNA"/>
</dbReference>
<dbReference type="KEGG" id="oni:Osc7112_3131"/>
<dbReference type="KEGG" id="oni:Osc7112_6141"/>
<dbReference type="EMBL" id="CP003615">
    <property type="protein sequence ID" value="AFZ10484.1"/>
    <property type="molecule type" value="Genomic_DNA"/>
</dbReference>
<evidence type="ECO:0000313" key="11">
    <source>
        <dbReference type="EMBL" id="AFZ10484.1"/>
    </source>
</evidence>
<dbReference type="KEGG" id="oni:Osc7112_6555"/>
<dbReference type="EMBL" id="CP003614">
    <property type="protein sequence ID" value="AFZ05003.1"/>
    <property type="molecule type" value="Genomic_DNA"/>
</dbReference>
<evidence type="ECO:0000313" key="13">
    <source>
        <dbReference type="EMBL" id="AFZ10789.1"/>
    </source>
</evidence>
<dbReference type="KEGG" id="oni:Osc7112_2267"/>
<reference evidence="1 14" key="1">
    <citation type="submission" date="2012-05" db="EMBL/GenBank/DDBJ databases">
        <title>Finished chromosome of genome of Oscillatoria sp. PCC 7112.</title>
        <authorList>
            <consortium name="US DOE Joint Genome Institute"/>
            <person name="Gugger M."/>
            <person name="Coursin T."/>
            <person name="Rippka R."/>
            <person name="Tandeau De Marsac N."/>
            <person name="Huntemann M."/>
            <person name="Wei C.-L."/>
            <person name="Han J."/>
            <person name="Detter J.C."/>
            <person name="Han C."/>
            <person name="Tapia R."/>
            <person name="Davenport K."/>
            <person name="Daligault H."/>
            <person name="Erkkila T."/>
            <person name="Gu W."/>
            <person name="Munk A.C.C."/>
            <person name="Teshima H."/>
            <person name="Xu Y."/>
            <person name="Chain P."/>
            <person name="Chen A."/>
            <person name="Krypides N."/>
            <person name="Mavromatis K."/>
            <person name="Markowitz V."/>
            <person name="Szeto E."/>
            <person name="Ivanova N."/>
            <person name="Mikhailova N."/>
            <person name="Ovchinnikova G."/>
            <person name="Pagani I."/>
            <person name="Pati A."/>
            <person name="Goodwin L."/>
            <person name="Peters L."/>
            <person name="Pitluck S."/>
            <person name="Woyke T."/>
            <person name="Kerfeld C."/>
        </authorList>
    </citation>
    <scope>NUCLEOTIDE SEQUENCE [LARGE SCALE GENOMIC DNA]</scope>
    <source>
        <strain evidence="1 14">PCC 7112</strain>
    </source>
</reference>
<gene>
    <name evidence="1" type="ORF">Osc7112_0391</name>
    <name evidence="2" type="ORF">Osc7112_0455</name>
    <name evidence="3" type="ORF">Osc7112_1337</name>
    <name evidence="4" type="ORF">Osc7112_2079</name>
    <name evidence="5" type="ORF">Osc7112_2267</name>
    <name evidence="6" type="ORF">Osc7112_3131</name>
    <name evidence="7" type="ORF">Osc7112_3776</name>
    <name evidence="8" type="ORF">Osc7112_3942</name>
    <name evidence="9" type="ORF">Osc7112_5362</name>
    <name evidence="10" type="ORF">Osc7112_6141</name>
    <name evidence="11" type="ORF">Osc7112_6321</name>
    <name evidence="12" type="ORF">Osc7112_6555</name>
    <name evidence="13" type="ORF">Osc7112_6682</name>
</gene>
<name>K9VT97_9CYAN</name>
<dbReference type="KEGG" id="oni:Osc7112_6682"/>
<dbReference type="EMBL" id="CP003614">
    <property type="protein sequence ID" value="AFZ10327.1"/>
    <property type="molecule type" value="Genomic_DNA"/>
</dbReference>
<evidence type="ECO:0000313" key="14">
    <source>
        <dbReference type="Proteomes" id="UP000010478"/>
    </source>
</evidence>
<dbReference type="EMBL" id="CP003614">
    <property type="protein sequence ID" value="AFZ07517.1"/>
    <property type="molecule type" value="Genomic_DNA"/>
</dbReference>
<dbReference type="EMBL" id="CP003616">
    <property type="protein sequence ID" value="AFZ10789.1"/>
    <property type="molecule type" value="Genomic_DNA"/>
</dbReference>
<dbReference type="KEGG" id="oni:Osc7112_5362"/>
<dbReference type="KEGG" id="oni:Osc7112_6321"/>
<evidence type="ECO:0000313" key="10">
    <source>
        <dbReference type="EMBL" id="AFZ10327.1"/>
    </source>
</evidence>
<dbReference type="KEGG" id="oni:Osc7112_2079"/>
<evidence type="ECO:0000313" key="8">
    <source>
        <dbReference type="EMBL" id="AFZ08279.1"/>
    </source>
</evidence>
<evidence type="ECO:0000313" key="4">
    <source>
        <dbReference type="EMBL" id="AFZ06548.1"/>
    </source>
</evidence>
<dbReference type="EMBL" id="CP003614">
    <property type="protein sequence ID" value="AFZ08279.1"/>
    <property type="molecule type" value="Genomic_DNA"/>
</dbReference>
<evidence type="ECO:0000313" key="7">
    <source>
        <dbReference type="EMBL" id="AFZ08120.1"/>
    </source>
</evidence>
<geneLocation type="plasmid" evidence="13 14">
    <name>pOSC7112.02</name>
</geneLocation>
<evidence type="ECO:0000313" key="3">
    <source>
        <dbReference type="EMBL" id="AFZ05869.1"/>
    </source>
</evidence>
<dbReference type="KEGG" id="oni:Osc7112_3942"/>
<reference evidence="11 14" key="2">
    <citation type="submission" date="2012-05" db="EMBL/GenBank/DDBJ databases">
        <title>Finished plasmid 1 of genome of Oscillatoria sp. PCC 7112.</title>
        <authorList>
            <consortium name="US DOE Joint Genome Institute"/>
            <person name="Gugger M."/>
            <person name="Coursin T."/>
            <person name="Rippka R."/>
            <person name="Tandeau De Marsac N."/>
            <person name="Huntemann M."/>
            <person name="Wei C.-L."/>
            <person name="Han J."/>
            <person name="Detter J.C."/>
            <person name="Han C."/>
            <person name="Tapia R."/>
            <person name="Davenport K."/>
            <person name="Daligault H."/>
            <person name="Erkkila T."/>
            <person name="Gu W."/>
            <person name="Munk A.C.C."/>
            <person name="Teshima H."/>
            <person name="Xu Y."/>
            <person name="Chain P."/>
            <person name="Chen A."/>
            <person name="Krypides N."/>
            <person name="Mavromatis K."/>
            <person name="Markowitz V."/>
            <person name="Szeto E."/>
            <person name="Ivanova N."/>
            <person name="Mikhailova N."/>
            <person name="Ovchinnikova G."/>
            <person name="Pagani I."/>
            <person name="Pati A."/>
            <person name="Goodwin L."/>
            <person name="Peters L."/>
            <person name="Pitluck S."/>
            <person name="Woyke T."/>
            <person name="Kerfeld C."/>
        </authorList>
    </citation>
    <scope>NUCLEOTIDE SEQUENCE [LARGE SCALE GENOMIC DNA]</scope>
    <source>
        <strain evidence="11 14">PCC 7112</strain>
        <plasmid evidence="11 14">pOSC7112.01</plasmid>
    </source>
</reference>
<dbReference type="EMBL" id="CP003614">
    <property type="protein sequence ID" value="AFZ05062.1"/>
    <property type="molecule type" value="Genomic_DNA"/>
</dbReference>
<dbReference type="KEGG" id="oni:Osc7112_0391"/>
<organism evidence="13 14">
    <name type="scientific">Phormidium nigroviride PCC 7112</name>
    <dbReference type="NCBI Taxonomy" id="179408"/>
    <lineage>
        <taxon>Bacteria</taxon>
        <taxon>Bacillati</taxon>
        <taxon>Cyanobacteriota</taxon>
        <taxon>Cyanophyceae</taxon>
        <taxon>Oscillatoriophycideae</taxon>
        <taxon>Oscillatoriales</taxon>
        <taxon>Oscillatoriaceae</taxon>
        <taxon>Phormidium</taxon>
    </lineage>
</organism>
<dbReference type="KEGG" id="oni:Osc7112_0455"/>
<dbReference type="Proteomes" id="UP000010478">
    <property type="component" value="Plasmid pOSC7112.01"/>
</dbReference>
<keyword evidence="13" id="KW-0614">Plasmid</keyword>
<dbReference type="EMBL" id="CP003614">
    <property type="protein sequence ID" value="AFZ09600.1"/>
    <property type="molecule type" value="Genomic_DNA"/>
</dbReference>
<evidence type="ECO:0000313" key="1">
    <source>
        <dbReference type="EMBL" id="AFZ05003.1"/>
    </source>
</evidence>
<reference evidence="13 14" key="3">
    <citation type="submission" date="2012-05" db="EMBL/GenBank/DDBJ databases">
        <title>Finished plasmid 2 of genome of Oscillatoria sp. PCC 7112.</title>
        <authorList>
            <consortium name="US DOE Joint Genome Institute"/>
            <person name="Gugger M."/>
            <person name="Coursin T."/>
            <person name="Rippka R."/>
            <person name="Tandeau De Marsac N."/>
            <person name="Huntemann M."/>
            <person name="Wei C.-L."/>
            <person name="Han J."/>
            <person name="Detter J.C."/>
            <person name="Han C."/>
            <person name="Tapia R."/>
            <person name="Davenport K."/>
            <person name="Daligault H."/>
            <person name="Erkkila T."/>
            <person name="Gu W."/>
            <person name="Munk A.C.C."/>
            <person name="Teshima H."/>
            <person name="Xu Y."/>
            <person name="Chain P."/>
            <person name="Chen A."/>
            <person name="Krypides N."/>
            <person name="Mavromatis K."/>
            <person name="Markowitz V."/>
            <person name="Szeto E."/>
            <person name="Ivanova N."/>
            <person name="Mikhailova N."/>
            <person name="Ovchinnikova G."/>
            <person name="Pagani I."/>
            <person name="Pati A."/>
            <person name="Goodwin L."/>
            <person name="Peters L."/>
            <person name="Pitluck S."/>
            <person name="Woyke T."/>
            <person name="Kerfeld C."/>
        </authorList>
    </citation>
    <scope>NUCLEOTIDE SEQUENCE [LARGE SCALE GENOMIC DNA]</scope>
    <source>
        <strain evidence="13 14">PCC 7112</strain>
        <plasmid evidence="13 14">pOSC7112.02</plasmid>
    </source>
</reference>
<evidence type="ECO:0000313" key="12">
    <source>
        <dbReference type="EMBL" id="AFZ10688.1"/>
    </source>
</evidence>
<protein>
    <submittedName>
        <fullName evidence="13">Uncharacterized protein</fullName>
    </submittedName>
</protein>
<proteinExistence type="predicted"/>
<dbReference type="HOGENOM" id="CLU_3009942_0_0_3"/>
<dbReference type="Proteomes" id="UP000010478">
    <property type="component" value="Plasmid pOSC7112.02"/>
</dbReference>
<dbReference type="EMBL" id="CP003614">
    <property type="protein sequence ID" value="AFZ05869.1"/>
    <property type="molecule type" value="Genomic_DNA"/>
</dbReference>
<dbReference type="KEGG" id="oni:Osc7112_1337"/>
<dbReference type="EMBL" id="CP003614">
    <property type="protein sequence ID" value="AFZ08120.1"/>
    <property type="molecule type" value="Genomic_DNA"/>
</dbReference>
<geneLocation type="plasmid" evidence="11 14">
    <name>pOSC7112.01</name>
</geneLocation>
<dbReference type="Proteomes" id="UP000010478">
    <property type="component" value="Chromosome"/>
</dbReference>
<dbReference type="AlphaFoldDB" id="K9VT97"/>
<evidence type="ECO:0000313" key="2">
    <source>
        <dbReference type="EMBL" id="AFZ05062.1"/>
    </source>
</evidence>
<accession>K9VT97</accession>